<name>C0DV83_EIKCO</name>
<dbReference type="AlphaFoldDB" id="C0DV83"/>
<proteinExistence type="predicted"/>
<sequence>MLRGFALSLTLSHERGDWVVIFPLLVCSETIFVKCSGCF</sequence>
<dbReference type="EMBL" id="ACEA01000021">
    <property type="protein sequence ID" value="EEG23987.1"/>
    <property type="molecule type" value="Genomic_DNA"/>
</dbReference>
<reference evidence="1 2" key="1">
    <citation type="submission" date="2009-01" db="EMBL/GenBank/DDBJ databases">
        <authorList>
            <person name="Fulton L."/>
            <person name="Clifton S."/>
            <person name="Chinwalla A.T."/>
            <person name="Mitreva M."/>
            <person name="Sodergren E."/>
            <person name="Weinstock G."/>
            <person name="Clifton S."/>
            <person name="Dooling D.J."/>
            <person name="Fulton B."/>
            <person name="Minx P."/>
            <person name="Pepin K.H."/>
            <person name="Johnson M."/>
            <person name="Bhonagiri V."/>
            <person name="Nash W.E."/>
            <person name="Mardis E.R."/>
            <person name="Wilson R.K."/>
        </authorList>
    </citation>
    <scope>NUCLEOTIDE SEQUENCE [LARGE SCALE GENOMIC DNA]</scope>
    <source>
        <strain evidence="1 2">ATCC 23834</strain>
    </source>
</reference>
<accession>C0DV83</accession>
<comment type="caution">
    <text evidence="1">The sequence shown here is derived from an EMBL/GenBank/DDBJ whole genome shotgun (WGS) entry which is preliminary data.</text>
</comment>
<evidence type="ECO:0000313" key="2">
    <source>
        <dbReference type="Proteomes" id="UP000005837"/>
    </source>
</evidence>
<evidence type="ECO:0000313" key="1">
    <source>
        <dbReference type="EMBL" id="EEG23987.1"/>
    </source>
</evidence>
<gene>
    <name evidence="1" type="ORF">EIKCOROL_01272</name>
</gene>
<protein>
    <submittedName>
        <fullName evidence="1">Uncharacterized protein</fullName>
    </submittedName>
</protein>
<dbReference type="Proteomes" id="UP000005837">
    <property type="component" value="Unassembled WGS sequence"/>
</dbReference>
<dbReference type="HOGENOM" id="CLU_3308902_0_0_4"/>
<organism evidence="1 2">
    <name type="scientific">Eikenella corrodens ATCC 23834</name>
    <dbReference type="NCBI Taxonomy" id="546274"/>
    <lineage>
        <taxon>Bacteria</taxon>
        <taxon>Pseudomonadati</taxon>
        <taxon>Pseudomonadota</taxon>
        <taxon>Betaproteobacteria</taxon>
        <taxon>Neisseriales</taxon>
        <taxon>Neisseriaceae</taxon>
        <taxon>Eikenella</taxon>
    </lineage>
</organism>